<evidence type="ECO:0000313" key="1">
    <source>
        <dbReference type="EMBL" id="KAK9162967.1"/>
    </source>
</evidence>
<dbReference type="EMBL" id="JBBNAF010000002">
    <property type="protein sequence ID" value="KAK9162967.1"/>
    <property type="molecule type" value="Genomic_DNA"/>
</dbReference>
<dbReference type="AlphaFoldDB" id="A0AAP0Q082"/>
<protein>
    <submittedName>
        <fullName evidence="1">Uncharacterized protein</fullName>
    </submittedName>
</protein>
<reference evidence="1 2" key="1">
    <citation type="submission" date="2024-01" db="EMBL/GenBank/DDBJ databases">
        <title>Genome assemblies of Stephania.</title>
        <authorList>
            <person name="Yang L."/>
        </authorList>
    </citation>
    <scope>NUCLEOTIDE SEQUENCE [LARGE SCALE GENOMIC DNA]</scope>
    <source>
        <strain evidence="1">YNDBR</strain>
        <tissue evidence="1">Leaf</tissue>
    </source>
</reference>
<sequence>MKFSSSIANCSSSCMWSAPGGSYLGLSAITFMFSQSTTGAASSGGTISSSASLMSSSSFNSSSPCGDCICNLSIID</sequence>
<keyword evidence="2" id="KW-1185">Reference proteome</keyword>
<proteinExistence type="predicted"/>
<organism evidence="1 2">
    <name type="scientific">Stephania yunnanensis</name>
    <dbReference type="NCBI Taxonomy" id="152371"/>
    <lineage>
        <taxon>Eukaryota</taxon>
        <taxon>Viridiplantae</taxon>
        <taxon>Streptophyta</taxon>
        <taxon>Embryophyta</taxon>
        <taxon>Tracheophyta</taxon>
        <taxon>Spermatophyta</taxon>
        <taxon>Magnoliopsida</taxon>
        <taxon>Ranunculales</taxon>
        <taxon>Menispermaceae</taxon>
        <taxon>Menispermoideae</taxon>
        <taxon>Cissampelideae</taxon>
        <taxon>Stephania</taxon>
    </lineage>
</organism>
<comment type="caution">
    <text evidence="1">The sequence shown here is derived from an EMBL/GenBank/DDBJ whole genome shotgun (WGS) entry which is preliminary data.</text>
</comment>
<evidence type="ECO:0000313" key="2">
    <source>
        <dbReference type="Proteomes" id="UP001420932"/>
    </source>
</evidence>
<gene>
    <name evidence="1" type="ORF">Syun_003869</name>
</gene>
<accession>A0AAP0Q082</accession>
<name>A0AAP0Q082_9MAGN</name>
<dbReference type="Proteomes" id="UP001420932">
    <property type="component" value="Unassembled WGS sequence"/>
</dbReference>